<feature type="transmembrane region" description="Helical" evidence="12">
    <location>
        <begin position="21"/>
        <end position="40"/>
    </location>
</feature>
<evidence type="ECO:0000256" key="1">
    <source>
        <dbReference type="ARBA" id="ARBA00002442"/>
    </source>
</evidence>
<comment type="function">
    <text evidence="1">Required for the export of heme to the periplasm for the biogenesis of c-type cytochromes.</text>
</comment>
<feature type="transmembrane region" description="Helical" evidence="12">
    <location>
        <begin position="126"/>
        <end position="148"/>
    </location>
</feature>
<comment type="subcellular location">
    <subcellularLocation>
        <location evidence="2">Cell inner membrane</location>
        <topology evidence="2">Multi-pass membrane protein</topology>
    </subcellularLocation>
</comment>
<accession>A0A3B0UR89</accession>
<dbReference type="GO" id="GO:0015232">
    <property type="term" value="F:heme transmembrane transporter activity"/>
    <property type="evidence" value="ECO:0007669"/>
    <property type="project" value="InterPro"/>
</dbReference>
<evidence type="ECO:0000256" key="10">
    <source>
        <dbReference type="ARBA" id="ARBA00022989"/>
    </source>
</evidence>
<keyword evidence="8 12" id="KW-0812">Transmembrane</keyword>
<comment type="similarity">
    <text evidence="3">Belongs to the CcmB/CycW/HelB family.</text>
</comment>
<dbReference type="EMBL" id="UOEW01000030">
    <property type="protein sequence ID" value="VAW33398.1"/>
    <property type="molecule type" value="Genomic_DNA"/>
</dbReference>
<evidence type="ECO:0000256" key="9">
    <source>
        <dbReference type="ARBA" id="ARBA00022748"/>
    </source>
</evidence>
<dbReference type="NCBIfam" id="TIGR01190">
    <property type="entry name" value="ccmB"/>
    <property type="match status" value="1"/>
</dbReference>
<dbReference type="PIRSF" id="PIRSF002764">
    <property type="entry name" value="CcmB"/>
    <property type="match status" value="1"/>
</dbReference>
<keyword evidence="11 12" id="KW-0472">Membrane</keyword>
<keyword evidence="9" id="KW-0201">Cytochrome c-type biogenesis</keyword>
<evidence type="ECO:0000256" key="2">
    <source>
        <dbReference type="ARBA" id="ARBA00004429"/>
    </source>
</evidence>
<protein>
    <recommendedName>
        <fullName evidence="4">Heme exporter protein B</fullName>
    </recommendedName>
</protein>
<evidence type="ECO:0000256" key="4">
    <source>
        <dbReference type="ARBA" id="ARBA00016452"/>
    </source>
</evidence>
<evidence type="ECO:0000256" key="11">
    <source>
        <dbReference type="ARBA" id="ARBA00023136"/>
    </source>
</evidence>
<dbReference type="PANTHER" id="PTHR30070:SF1">
    <property type="entry name" value="CYTOCHROME C BIOGENESIS B-RELATED"/>
    <property type="match status" value="1"/>
</dbReference>
<organism evidence="13">
    <name type="scientific">hydrothermal vent metagenome</name>
    <dbReference type="NCBI Taxonomy" id="652676"/>
    <lineage>
        <taxon>unclassified sequences</taxon>
        <taxon>metagenomes</taxon>
        <taxon>ecological metagenomes</taxon>
    </lineage>
</organism>
<dbReference type="InterPro" id="IPR026031">
    <property type="entry name" value="Cyt_c_CcmB_bac"/>
</dbReference>
<feature type="transmembrane region" description="Helical" evidence="12">
    <location>
        <begin position="46"/>
        <end position="67"/>
    </location>
</feature>
<keyword evidence="5" id="KW-0813">Transport</keyword>
<dbReference type="GO" id="GO:0005886">
    <property type="term" value="C:plasma membrane"/>
    <property type="evidence" value="ECO:0007669"/>
    <property type="project" value="UniProtKB-SubCell"/>
</dbReference>
<dbReference type="GO" id="GO:1903607">
    <property type="term" value="P:cytochrome c biosynthetic process"/>
    <property type="evidence" value="ECO:0007669"/>
    <property type="project" value="TreeGrafter"/>
</dbReference>
<keyword evidence="10 12" id="KW-1133">Transmembrane helix</keyword>
<reference evidence="13" key="1">
    <citation type="submission" date="2018-06" db="EMBL/GenBank/DDBJ databases">
        <authorList>
            <person name="Zhirakovskaya E."/>
        </authorList>
    </citation>
    <scope>NUCLEOTIDE SEQUENCE</scope>
</reference>
<dbReference type="PRINTS" id="PR01414">
    <property type="entry name" value="CCMBBIOGNSIS"/>
</dbReference>
<evidence type="ECO:0000313" key="13">
    <source>
        <dbReference type="EMBL" id="VAW33398.1"/>
    </source>
</evidence>
<feature type="transmembrane region" description="Helical" evidence="12">
    <location>
        <begin position="98"/>
        <end position="120"/>
    </location>
</feature>
<evidence type="ECO:0000256" key="6">
    <source>
        <dbReference type="ARBA" id="ARBA00022475"/>
    </source>
</evidence>
<dbReference type="GO" id="GO:0017004">
    <property type="term" value="P:cytochrome complex assembly"/>
    <property type="evidence" value="ECO:0007669"/>
    <property type="project" value="UniProtKB-KW"/>
</dbReference>
<dbReference type="PANTHER" id="PTHR30070">
    <property type="entry name" value="HEME EXPORTER PROTEIN B"/>
    <property type="match status" value="1"/>
</dbReference>
<evidence type="ECO:0000256" key="7">
    <source>
        <dbReference type="ARBA" id="ARBA00022519"/>
    </source>
</evidence>
<name>A0A3B0UR89_9ZZZZ</name>
<dbReference type="Pfam" id="PF03379">
    <property type="entry name" value="CcmB"/>
    <property type="match status" value="1"/>
</dbReference>
<evidence type="ECO:0000256" key="12">
    <source>
        <dbReference type="SAM" id="Phobius"/>
    </source>
</evidence>
<keyword evidence="7" id="KW-0997">Cell inner membrane</keyword>
<evidence type="ECO:0000256" key="3">
    <source>
        <dbReference type="ARBA" id="ARBA00010544"/>
    </source>
</evidence>
<sequence>MKPFLALVKRDLILGLRKKSQIYQPLVFQLLVVTMFPLGLGSGSKTLALIAPAVIWILALLASLLTLDQIFKNDYDDGSVESYVLTSYPLSLAVLAKILAHWLLSGLPLVIFAPVIGILLHLPSSSYPILMLSLLIGTPIFSFIGSIGSALTMSLKHGGLLLTILVMPLLAPVLIFGAGAVVESSLGNSASQHLLLLGGLLVLSFTLVPFAAAAAVKINLE</sequence>
<proteinExistence type="inferred from homology"/>
<feature type="transmembrane region" description="Helical" evidence="12">
    <location>
        <begin position="160"/>
        <end position="182"/>
    </location>
</feature>
<feature type="transmembrane region" description="Helical" evidence="12">
    <location>
        <begin position="194"/>
        <end position="216"/>
    </location>
</feature>
<gene>
    <name evidence="13" type="ORF">MNBD_GAMMA01-1791</name>
</gene>
<dbReference type="InterPro" id="IPR003544">
    <property type="entry name" value="Cyt_c_biogenesis_CcmB"/>
</dbReference>
<evidence type="ECO:0000256" key="5">
    <source>
        <dbReference type="ARBA" id="ARBA00022448"/>
    </source>
</evidence>
<dbReference type="AlphaFoldDB" id="A0A3B0UR89"/>
<keyword evidence="6" id="KW-1003">Cell membrane</keyword>
<evidence type="ECO:0000256" key="8">
    <source>
        <dbReference type="ARBA" id="ARBA00022692"/>
    </source>
</evidence>